<dbReference type="EMBL" id="JAPMOS010000003">
    <property type="protein sequence ID" value="KAJ4462361.1"/>
    <property type="molecule type" value="Genomic_DNA"/>
</dbReference>
<evidence type="ECO:0000313" key="2">
    <source>
        <dbReference type="Proteomes" id="UP001141327"/>
    </source>
</evidence>
<reference evidence="1" key="1">
    <citation type="journal article" date="2022" name="bioRxiv">
        <title>Genomics of Preaxostyla Flagellates Illuminates Evolutionary Transitions and the Path Towards Mitochondrial Loss.</title>
        <authorList>
            <person name="Novak L.V.F."/>
            <person name="Treitli S.C."/>
            <person name="Pyrih J."/>
            <person name="Halakuc P."/>
            <person name="Pipaliya S.V."/>
            <person name="Vacek V."/>
            <person name="Brzon O."/>
            <person name="Soukal P."/>
            <person name="Eme L."/>
            <person name="Dacks J.B."/>
            <person name="Karnkowska A."/>
            <person name="Elias M."/>
            <person name="Hampl V."/>
        </authorList>
    </citation>
    <scope>NUCLEOTIDE SEQUENCE</scope>
    <source>
        <strain evidence="1">RCP-MX</strain>
    </source>
</reference>
<organism evidence="1 2">
    <name type="scientific">Paratrimastix pyriformis</name>
    <dbReference type="NCBI Taxonomy" id="342808"/>
    <lineage>
        <taxon>Eukaryota</taxon>
        <taxon>Metamonada</taxon>
        <taxon>Preaxostyla</taxon>
        <taxon>Paratrimastigidae</taxon>
        <taxon>Paratrimastix</taxon>
    </lineage>
</organism>
<dbReference type="Proteomes" id="UP001141327">
    <property type="component" value="Unassembled WGS sequence"/>
</dbReference>
<sequence length="121" mass="13491">MSHHTSSISLDSNFSENGLFFEAHFHPPVYLGTRVLRGTEPSFSMDFPHLPSPRMHMHFVSQHPTSASQRVPVSKLQHPAPQLARDVTGLGTRAAVPKRGNSLYQFRPTPPSIFNTVDPSF</sequence>
<name>A0ABQ8UW68_9EUKA</name>
<gene>
    <name evidence="1" type="ORF">PAPYR_983</name>
</gene>
<comment type="caution">
    <text evidence="1">The sequence shown here is derived from an EMBL/GenBank/DDBJ whole genome shotgun (WGS) entry which is preliminary data.</text>
</comment>
<keyword evidence="2" id="KW-1185">Reference proteome</keyword>
<evidence type="ECO:0000313" key="1">
    <source>
        <dbReference type="EMBL" id="KAJ4462361.1"/>
    </source>
</evidence>
<protein>
    <submittedName>
        <fullName evidence="1">Uncharacterized protein</fullName>
    </submittedName>
</protein>
<proteinExistence type="predicted"/>
<accession>A0ABQ8UW68</accession>